<keyword evidence="4" id="KW-1003">Cell membrane</keyword>
<keyword evidence="13" id="KW-0969">Cilium</keyword>
<dbReference type="NCBIfam" id="TIGR00206">
    <property type="entry name" value="fliF"/>
    <property type="match status" value="1"/>
</dbReference>
<feature type="transmembrane region" description="Helical" evidence="10">
    <location>
        <begin position="23"/>
        <end position="43"/>
    </location>
</feature>
<comment type="caution">
    <text evidence="13">The sequence shown here is derived from an EMBL/GenBank/DDBJ whole genome shotgun (WGS) entry which is preliminary data.</text>
</comment>
<evidence type="ECO:0000256" key="9">
    <source>
        <dbReference type="PIRNR" id="PIRNR004862"/>
    </source>
</evidence>
<keyword evidence="5 10" id="KW-0812">Transmembrane</keyword>
<dbReference type="EMBL" id="BCNO01000001">
    <property type="protein sequence ID" value="GAQ94446.1"/>
    <property type="molecule type" value="Genomic_DNA"/>
</dbReference>
<evidence type="ECO:0000256" key="1">
    <source>
        <dbReference type="ARBA" id="ARBA00004117"/>
    </source>
</evidence>
<keyword evidence="13" id="KW-0282">Flagellum</keyword>
<dbReference type="RefSeq" id="WP_059175898.1">
    <property type="nucleotide sequence ID" value="NZ_BCNO01000001.1"/>
</dbReference>
<comment type="similarity">
    <text evidence="3 9">Belongs to the FliF family.</text>
</comment>
<gene>
    <name evidence="13" type="ORF">TAGGR_1627</name>
</gene>
<dbReference type="InterPro" id="IPR006182">
    <property type="entry name" value="FliF_N_dom"/>
</dbReference>
<feature type="transmembrane region" description="Helical" evidence="10">
    <location>
        <begin position="428"/>
        <end position="447"/>
    </location>
</feature>
<dbReference type="GO" id="GO:0009431">
    <property type="term" value="C:bacterial-type flagellum basal body, MS ring"/>
    <property type="evidence" value="ECO:0007669"/>
    <property type="project" value="InterPro"/>
</dbReference>
<accession>A0A0U9HMX9</accession>
<dbReference type="GO" id="GO:0005886">
    <property type="term" value="C:plasma membrane"/>
    <property type="evidence" value="ECO:0007669"/>
    <property type="project" value="UniProtKB-SubCell"/>
</dbReference>
<dbReference type="Proteomes" id="UP000054976">
    <property type="component" value="Unassembled WGS sequence"/>
</dbReference>
<dbReference type="STRING" id="86166.TAGGR_1627"/>
<organism evidence="13 14">
    <name type="scientific">Thermodesulfovibrio aggregans</name>
    <dbReference type="NCBI Taxonomy" id="86166"/>
    <lineage>
        <taxon>Bacteria</taxon>
        <taxon>Pseudomonadati</taxon>
        <taxon>Nitrospirota</taxon>
        <taxon>Thermodesulfovibrionia</taxon>
        <taxon>Thermodesulfovibrionales</taxon>
        <taxon>Thermodesulfovibrionaceae</taxon>
        <taxon>Thermodesulfovibrio</taxon>
    </lineage>
</organism>
<dbReference type="Pfam" id="PF08345">
    <property type="entry name" value="YscJ_FliF_C"/>
    <property type="match status" value="1"/>
</dbReference>
<dbReference type="InterPro" id="IPR000067">
    <property type="entry name" value="FlgMring_FliF"/>
</dbReference>
<evidence type="ECO:0000256" key="7">
    <source>
        <dbReference type="ARBA" id="ARBA00023136"/>
    </source>
</evidence>
<evidence type="ECO:0000256" key="6">
    <source>
        <dbReference type="ARBA" id="ARBA00022989"/>
    </source>
</evidence>
<dbReference type="InterPro" id="IPR045851">
    <property type="entry name" value="AMP-bd_C_sf"/>
</dbReference>
<evidence type="ECO:0000256" key="4">
    <source>
        <dbReference type="ARBA" id="ARBA00022475"/>
    </source>
</evidence>
<dbReference type="InterPro" id="IPR013556">
    <property type="entry name" value="Flag_M-ring_C"/>
</dbReference>
<dbReference type="Pfam" id="PF01514">
    <property type="entry name" value="YscJ_FliF"/>
    <property type="match status" value="1"/>
</dbReference>
<keyword evidence="13" id="KW-0966">Cell projection</keyword>
<name>A0A0U9HMX9_9BACT</name>
<evidence type="ECO:0000256" key="8">
    <source>
        <dbReference type="ARBA" id="ARBA00023143"/>
    </source>
</evidence>
<keyword evidence="6 10" id="KW-1133">Transmembrane helix</keyword>
<evidence type="ECO:0000259" key="11">
    <source>
        <dbReference type="Pfam" id="PF01514"/>
    </source>
</evidence>
<dbReference type="GO" id="GO:0003774">
    <property type="term" value="F:cytoskeletal motor activity"/>
    <property type="evidence" value="ECO:0007669"/>
    <property type="project" value="InterPro"/>
</dbReference>
<feature type="domain" description="Flagellar M-ring N-terminal" evidence="11">
    <location>
        <begin position="45"/>
        <end position="216"/>
    </location>
</feature>
<evidence type="ECO:0000256" key="10">
    <source>
        <dbReference type="SAM" id="Phobius"/>
    </source>
</evidence>
<dbReference type="InterPro" id="IPR043427">
    <property type="entry name" value="YscJ/FliF"/>
</dbReference>
<feature type="domain" description="Flagellar M-ring C-terminal" evidence="12">
    <location>
        <begin position="248"/>
        <end position="406"/>
    </location>
</feature>
<evidence type="ECO:0000256" key="3">
    <source>
        <dbReference type="ARBA" id="ARBA00007971"/>
    </source>
</evidence>
<reference evidence="14" key="1">
    <citation type="submission" date="2016-01" db="EMBL/GenBank/DDBJ databases">
        <title>Draft genome sequence of Thermodesulfovibrio aggregans strain TGE-P1.</title>
        <authorList>
            <person name="Sekiguchi Y."/>
            <person name="Ohashi A."/>
            <person name="Matsuura N."/>
            <person name="Tourlousse M.D."/>
        </authorList>
    </citation>
    <scope>NUCLEOTIDE SEQUENCE [LARGE SCALE GENOMIC DNA]</scope>
    <source>
        <strain evidence="14">TGE-P1</strain>
    </source>
</reference>
<evidence type="ECO:0000313" key="14">
    <source>
        <dbReference type="Proteomes" id="UP000054976"/>
    </source>
</evidence>
<evidence type="ECO:0000256" key="2">
    <source>
        <dbReference type="ARBA" id="ARBA00004651"/>
    </source>
</evidence>
<dbReference type="GO" id="GO:0071973">
    <property type="term" value="P:bacterial-type flagellum-dependent cell motility"/>
    <property type="evidence" value="ECO:0007669"/>
    <property type="project" value="InterPro"/>
</dbReference>
<keyword evidence="7 10" id="KW-0472">Membrane</keyword>
<evidence type="ECO:0000313" key="13">
    <source>
        <dbReference type="EMBL" id="GAQ94446.1"/>
    </source>
</evidence>
<comment type="subcellular location">
    <subcellularLocation>
        <location evidence="1 9">Bacterial flagellum basal body</location>
    </subcellularLocation>
    <subcellularLocation>
        <location evidence="2">Cell membrane</location>
        <topology evidence="2">Multi-pass membrane protein</topology>
    </subcellularLocation>
</comment>
<dbReference type="PANTHER" id="PTHR30046:SF0">
    <property type="entry name" value="FLAGELLAR M-RING PROTEIN"/>
    <property type="match status" value="1"/>
</dbReference>
<dbReference type="PRINTS" id="PR01009">
    <property type="entry name" value="FLGMRINGFLIF"/>
</dbReference>
<dbReference type="Gene3D" id="3.30.300.30">
    <property type="match status" value="1"/>
</dbReference>
<dbReference type="PIRSF" id="PIRSF004862">
    <property type="entry name" value="FliF"/>
    <property type="match status" value="1"/>
</dbReference>
<dbReference type="AlphaFoldDB" id="A0A0U9HMX9"/>
<comment type="function">
    <text evidence="9">The M ring may be actively involved in energy transduction.</text>
</comment>
<dbReference type="OrthoDB" id="9807026at2"/>
<proteinExistence type="inferred from homology"/>
<evidence type="ECO:0000256" key="5">
    <source>
        <dbReference type="ARBA" id="ARBA00022692"/>
    </source>
</evidence>
<evidence type="ECO:0000259" key="12">
    <source>
        <dbReference type="Pfam" id="PF08345"/>
    </source>
</evidence>
<protein>
    <recommendedName>
        <fullName evidence="9">Flagellar M-ring protein</fullName>
    </recommendedName>
</protein>
<dbReference type="PANTHER" id="PTHR30046">
    <property type="entry name" value="FLAGELLAR M-RING PROTEIN"/>
    <property type="match status" value="1"/>
</dbReference>
<sequence>MPLTDRIKTTIENIKNMPLNRKLALAGLVVIVFAMLLTLLLWLPKQDYQILYTNLTAEDAGNVINKLKEKKVPYQVKDNAIYVPSDKVHELRLELAAQGIPSGGGVGFEIFDKTQIGLTEFSQRVNYIRALQGELQRTIKQLQEVDQVRVHIAIPEKTIFTEKEDHPTASVVLKLKPGRSLSKEQVSSIIHLVSSSVEGLSPQYVTVVDQYGNLLSAPKDPAQLVDATQIEYKRNIEKTYEKNIQSMLENIVGKGKAIVRVSADIDFSKVEKLEEKFDPDTIAIRQEQRMQEKTMGPQTGGIPGVLSNQPGQAAQTTTQSVQSQKQQENINYEVSKTISKILQSTGQIKKLSVAVLVDGTYKEEKGKKVYVPRSEEEVKKYQELVQAAIGYNKERGDYVIVESMPFEVIPEEKPGIDYIGLAKMILKYLIPIIIVLLIILFIVKPLIELLKKPVEKKVLEKEVIISEEAVPSVSERDIKEEIREIAKTNPKKVVAILREWISE</sequence>
<keyword evidence="8 9" id="KW-0975">Bacterial flagellum</keyword>
<keyword evidence="14" id="KW-1185">Reference proteome</keyword>